<evidence type="ECO:0000313" key="1">
    <source>
        <dbReference type="EMBL" id="MFD2464584.1"/>
    </source>
</evidence>
<protein>
    <submittedName>
        <fullName evidence="1">Uncharacterized protein</fullName>
    </submittedName>
</protein>
<keyword evidence="2" id="KW-1185">Reference proteome</keyword>
<sequence length="97" mass="10419">MTRIMMQFEPVSGGAGQIRTTGSENADTFATQFTYVQNAASEFHTDASGGENAATHGVLNKCLDEIHQGGNHQAARADQTVQAFSNAVEQARRLMSM</sequence>
<gene>
    <name evidence="1" type="ORF">ACFSYJ_38620</name>
</gene>
<accession>A0ABW5GUY7</accession>
<evidence type="ECO:0000313" key="2">
    <source>
        <dbReference type="Proteomes" id="UP001597419"/>
    </source>
</evidence>
<reference evidence="2" key="1">
    <citation type="journal article" date="2019" name="Int. J. Syst. Evol. Microbiol.">
        <title>The Global Catalogue of Microorganisms (GCM) 10K type strain sequencing project: providing services to taxonomists for standard genome sequencing and annotation.</title>
        <authorList>
            <consortium name="The Broad Institute Genomics Platform"/>
            <consortium name="The Broad Institute Genome Sequencing Center for Infectious Disease"/>
            <person name="Wu L."/>
            <person name="Ma J."/>
        </authorList>
    </citation>
    <scope>NUCLEOTIDE SEQUENCE [LARGE SCALE GENOMIC DNA]</scope>
    <source>
        <strain evidence="2">CGMCC 4.7643</strain>
    </source>
</reference>
<dbReference type="Proteomes" id="UP001597419">
    <property type="component" value="Unassembled WGS sequence"/>
</dbReference>
<comment type="caution">
    <text evidence="1">The sequence shown here is derived from an EMBL/GenBank/DDBJ whole genome shotgun (WGS) entry which is preliminary data.</text>
</comment>
<proteinExistence type="predicted"/>
<organism evidence="1 2">
    <name type="scientific">Amycolatopsis samaneae</name>
    <dbReference type="NCBI Taxonomy" id="664691"/>
    <lineage>
        <taxon>Bacteria</taxon>
        <taxon>Bacillati</taxon>
        <taxon>Actinomycetota</taxon>
        <taxon>Actinomycetes</taxon>
        <taxon>Pseudonocardiales</taxon>
        <taxon>Pseudonocardiaceae</taxon>
        <taxon>Amycolatopsis</taxon>
    </lineage>
</organism>
<name>A0ABW5GUY7_9PSEU</name>
<dbReference type="EMBL" id="JBHUKU010000026">
    <property type="protein sequence ID" value="MFD2464584.1"/>
    <property type="molecule type" value="Genomic_DNA"/>
</dbReference>
<dbReference type="RefSeq" id="WP_345385768.1">
    <property type="nucleotide sequence ID" value="NZ_BAABHG010000001.1"/>
</dbReference>